<gene>
    <name evidence="4" type="ORF">BgAZ_102510</name>
</gene>
<dbReference type="Gene3D" id="6.10.250.1620">
    <property type="match status" value="1"/>
</dbReference>
<reference evidence="4" key="1">
    <citation type="submission" date="2023-08" db="EMBL/GenBank/DDBJ databases">
        <title>Draft sequence of the Babesia gibsoni genome.</title>
        <authorList>
            <person name="Yamagishi J.Y."/>
            <person name="Xuan X.X."/>
        </authorList>
    </citation>
    <scope>NUCLEOTIDE SEQUENCE</scope>
    <source>
        <strain evidence="4">Azabu</strain>
    </source>
</reference>
<organism evidence="4 5">
    <name type="scientific">Babesia gibsoni</name>
    <dbReference type="NCBI Taxonomy" id="33632"/>
    <lineage>
        <taxon>Eukaryota</taxon>
        <taxon>Sar</taxon>
        <taxon>Alveolata</taxon>
        <taxon>Apicomplexa</taxon>
        <taxon>Aconoidasida</taxon>
        <taxon>Piroplasmida</taxon>
        <taxon>Babesiidae</taxon>
        <taxon>Babesia</taxon>
    </lineage>
</organism>
<comment type="caution">
    <text evidence="4">The sequence shown here is derived from an EMBL/GenBank/DDBJ whole genome shotgun (WGS) entry which is preliminary data.</text>
</comment>
<dbReference type="PANTHER" id="PTHR45715">
    <property type="entry name" value="ATPASE H+-TRANSPORTING V1 SUBUNIT E1A-RELATED"/>
    <property type="match status" value="1"/>
</dbReference>
<dbReference type="InterPro" id="IPR038495">
    <property type="entry name" value="ATPase_E_C"/>
</dbReference>
<dbReference type="AlphaFoldDB" id="A0AAD8PF96"/>
<keyword evidence="2" id="KW-0813">Transport</keyword>
<dbReference type="SUPFAM" id="SSF160527">
    <property type="entry name" value="V-type ATPase subunit E-like"/>
    <property type="match status" value="1"/>
</dbReference>
<comment type="similarity">
    <text evidence="1">Belongs to the V-ATPase E subunit family.</text>
</comment>
<name>A0AAD8PF96_BABGI</name>
<dbReference type="GO" id="GO:0046961">
    <property type="term" value="F:proton-transporting ATPase activity, rotational mechanism"/>
    <property type="evidence" value="ECO:0007669"/>
    <property type="project" value="InterPro"/>
</dbReference>
<evidence type="ECO:0000313" key="5">
    <source>
        <dbReference type="Proteomes" id="UP001230268"/>
    </source>
</evidence>
<proteinExistence type="inferred from homology"/>
<evidence type="ECO:0000256" key="3">
    <source>
        <dbReference type="ARBA" id="ARBA00023065"/>
    </source>
</evidence>
<dbReference type="GO" id="GO:0033178">
    <property type="term" value="C:proton-transporting two-sector ATPase complex, catalytic domain"/>
    <property type="evidence" value="ECO:0007669"/>
    <property type="project" value="InterPro"/>
</dbReference>
<protein>
    <submittedName>
        <fullName evidence="4">V-type ATPase subunit E</fullName>
    </submittedName>
</protein>
<evidence type="ECO:0000256" key="2">
    <source>
        <dbReference type="ARBA" id="ARBA00022448"/>
    </source>
</evidence>
<dbReference type="EMBL" id="JAVEPI010000001">
    <property type="protein sequence ID" value="KAK1444345.1"/>
    <property type="molecule type" value="Genomic_DNA"/>
</dbReference>
<keyword evidence="5" id="KW-1185">Reference proteome</keyword>
<dbReference type="Pfam" id="PF01991">
    <property type="entry name" value="vATP-synt_E"/>
    <property type="match status" value="1"/>
</dbReference>
<dbReference type="Gene3D" id="3.30.2320.30">
    <property type="entry name" value="ATP synthase, E subunit, C-terminal"/>
    <property type="match status" value="1"/>
</dbReference>
<keyword evidence="3" id="KW-0406">Ion transport</keyword>
<dbReference type="Proteomes" id="UP001230268">
    <property type="component" value="Unassembled WGS sequence"/>
</dbReference>
<sequence>MDDVEAQRQIKQMVNFILNEAKDKAEEIESSAVEDFNVQKMTLFQQKKDEIRTKLTKKINGLKLEKIRAHNAGSREIRERVLRHQCGVIEDIANEALNKIKKYIDNREEYKRIMVLLILKATMSLASTDLLVRCRKEDVKVAEGAINEAKNRFTVLTEESLGVKLDINATIDTKNFLPSDTYGVVMTTKDGKVECNSTLNSRLQVCCERLIPEFKKELFTC</sequence>
<accession>A0AAD8PF96</accession>
<dbReference type="InterPro" id="IPR002842">
    <property type="entry name" value="ATPase_V1_Esu"/>
</dbReference>
<evidence type="ECO:0000256" key="1">
    <source>
        <dbReference type="ARBA" id="ARBA00005901"/>
    </source>
</evidence>
<evidence type="ECO:0000313" key="4">
    <source>
        <dbReference type="EMBL" id="KAK1444345.1"/>
    </source>
</evidence>